<dbReference type="OrthoDB" id="4352039at2759"/>
<evidence type="ECO:0000256" key="1">
    <source>
        <dbReference type="SAM" id="SignalP"/>
    </source>
</evidence>
<protein>
    <submittedName>
        <fullName evidence="2">Uncharacterized protein</fullName>
    </submittedName>
</protein>
<keyword evidence="3" id="KW-1185">Reference proteome</keyword>
<dbReference type="Proteomes" id="UP000030686">
    <property type="component" value="Unassembled WGS sequence"/>
</dbReference>
<gene>
    <name evidence="2" type="ORF">PROQFM164_S04g000410</name>
</gene>
<organism evidence="2 3">
    <name type="scientific">Penicillium roqueforti (strain FM164)</name>
    <dbReference type="NCBI Taxonomy" id="1365484"/>
    <lineage>
        <taxon>Eukaryota</taxon>
        <taxon>Fungi</taxon>
        <taxon>Dikarya</taxon>
        <taxon>Ascomycota</taxon>
        <taxon>Pezizomycotina</taxon>
        <taxon>Eurotiomycetes</taxon>
        <taxon>Eurotiomycetidae</taxon>
        <taxon>Eurotiales</taxon>
        <taxon>Aspergillaceae</taxon>
        <taxon>Penicillium</taxon>
    </lineage>
</organism>
<keyword evidence="1" id="KW-0732">Signal</keyword>
<sequence>MLSNERRALLFKMLLSPSLSFLSLHQLLNRNTDLDMAEPAAIEFVTGPPIGPPITTAEPLIVFVARGAPPAARIDPDQLKYYLRPALIELQAEYVRKYGKLEGRSYCYCPLIHKSITPLQPDSDSFESLTDILVYGRTYGLDIMFVLNHWDSITSDGPTFANIFKGFPDVKVTIRVYGTISVNNNCAFYDLDAHRVSAHYQGLIRLEDEFVIDDGLRYVVRVEEVRTVRIGVEESIGLMMQMTGRPESELRERILWML</sequence>
<name>W6QMZ1_PENRF</name>
<evidence type="ECO:0000313" key="3">
    <source>
        <dbReference type="Proteomes" id="UP000030686"/>
    </source>
</evidence>
<dbReference type="AlphaFoldDB" id="W6QMZ1"/>
<dbReference type="EMBL" id="HG792018">
    <property type="protein sequence ID" value="CDM35529.1"/>
    <property type="molecule type" value="Genomic_DNA"/>
</dbReference>
<proteinExistence type="predicted"/>
<feature type="chain" id="PRO_5004879720" evidence="1">
    <location>
        <begin position="21"/>
        <end position="258"/>
    </location>
</feature>
<dbReference type="OMA" id="DIMFVLN"/>
<reference evidence="2" key="1">
    <citation type="journal article" date="2014" name="Nat. Commun.">
        <title>Multiple recent horizontal transfers of a large genomic region in cheese making fungi.</title>
        <authorList>
            <person name="Cheeseman K."/>
            <person name="Ropars J."/>
            <person name="Renault P."/>
            <person name="Dupont J."/>
            <person name="Gouzy J."/>
            <person name="Branca A."/>
            <person name="Abraham A.L."/>
            <person name="Ceppi M."/>
            <person name="Conseiller E."/>
            <person name="Debuchy R."/>
            <person name="Malagnac F."/>
            <person name="Goarin A."/>
            <person name="Silar P."/>
            <person name="Lacoste S."/>
            <person name="Sallet E."/>
            <person name="Bensimon A."/>
            <person name="Giraud T."/>
            <person name="Brygoo Y."/>
        </authorList>
    </citation>
    <scope>NUCLEOTIDE SEQUENCE [LARGE SCALE GENOMIC DNA]</scope>
    <source>
        <strain evidence="2">FM164</strain>
    </source>
</reference>
<feature type="signal peptide" evidence="1">
    <location>
        <begin position="1"/>
        <end position="20"/>
    </location>
</feature>
<accession>W6QMZ1</accession>
<evidence type="ECO:0000313" key="2">
    <source>
        <dbReference type="EMBL" id="CDM35529.1"/>
    </source>
</evidence>